<evidence type="ECO:0000259" key="12">
    <source>
        <dbReference type="Pfam" id="PF02581"/>
    </source>
</evidence>
<dbReference type="Proteomes" id="UP000611629">
    <property type="component" value="Unassembled WGS sequence"/>
</dbReference>
<evidence type="ECO:0000256" key="5">
    <source>
        <dbReference type="ARBA" id="ARBA00022977"/>
    </source>
</evidence>
<evidence type="ECO:0000256" key="1">
    <source>
        <dbReference type="ARBA" id="ARBA00005165"/>
    </source>
</evidence>
<dbReference type="InterPro" id="IPR022998">
    <property type="entry name" value="ThiamineP_synth_TenI"/>
</dbReference>
<comment type="function">
    <text evidence="9">Condenses 4-methyl-5-(beta-hydroxyethyl)thiazole monophosphate (THZ-P) and 2-methyl-4-amino-5-hydroxymethyl pyrimidine pyrophosphate (HMP-PP) to form thiamine monophosphate (TMP).</text>
</comment>
<sequence>MKLDNKALLLYAITDRTWLKEKTLPEAVEEAILGGATFIQLREKNLGYEEFLKIAGEVKAVTDKYNIPFVINDNVDVATSIDADGAHIGQSDEEIKTAREKLGFNKIIGLSAVTVEEAIKAEQSGADYIGVGAVFNTSTKLDADTVPFETLKEICDAVSIPVVAIGGISKDNVLELTGTGIAGISVVSAIFAQDNIRNATSELLKLIKQIIK</sequence>
<comment type="catalytic activity">
    <reaction evidence="6 9 10">
        <text>4-methyl-5-(2-phosphooxyethyl)-thiazole + 4-amino-2-methyl-5-(diphosphooxymethyl)pyrimidine + H(+) = thiamine phosphate + diphosphate</text>
        <dbReference type="Rhea" id="RHEA:22328"/>
        <dbReference type="ChEBI" id="CHEBI:15378"/>
        <dbReference type="ChEBI" id="CHEBI:33019"/>
        <dbReference type="ChEBI" id="CHEBI:37575"/>
        <dbReference type="ChEBI" id="CHEBI:57841"/>
        <dbReference type="ChEBI" id="CHEBI:58296"/>
        <dbReference type="EC" id="2.5.1.3"/>
    </reaction>
</comment>
<dbReference type="NCBIfam" id="TIGR00693">
    <property type="entry name" value="thiE"/>
    <property type="match status" value="1"/>
</dbReference>
<evidence type="ECO:0000256" key="10">
    <source>
        <dbReference type="RuleBase" id="RU003826"/>
    </source>
</evidence>
<protein>
    <recommendedName>
        <fullName evidence="9">Thiamine-phosphate synthase</fullName>
        <shortName evidence="9">TP synthase</shortName>
        <shortName evidence="9">TPS</shortName>
        <ecNumber evidence="9">2.5.1.3</ecNumber>
    </recommendedName>
    <alternativeName>
        <fullName evidence="9">Thiamine-phosphate pyrophosphorylase</fullName>
        <shortName evidence="9">TMP pyrophosphorylase</shortName>
        <shortName evidence="9">TMP-PPase</shortName>
    </alternativeName>
</protein>
<feature type="binding site" evidence="9">
    <location>
        <position position="111"/>
    </location>
    <ligand>
        <name>4-amino-2-methyl-5-(diphosphooxymethyl)pyrimidine</name>
        <dbReference type="ChEBI" id="CHEBI:57841"/>
    </ligand>
</feature>
<gene>
    <name evidence="9" type="primary">thiE</name>
    <name evidence="13" type="ORF">HZF24_05495</name>
</gene>
<evidence type="ECO:0000256" key="7">
    <source>
        <dbReference type="ARBA" id="ARBA00047851"/>
    </source>
</evidence>
<keyword evidence="5 9" id="KW-0784">Thiamine biosynthesis</keyword>
<dbReference type="PANTHER" id="PTHR20857">
    <property type="entry name" value="THIAMINE-PHOSPHATE PYROPHOSPHORYLASE"/>
    <property type="match status" value="1"/>
</dbReference>
<evidence type="ECO:0000313" key="14">
    <source>
        <dbReference type="Proteomes" id="UP000611629"/>
    </source>
</evidence>
<dbReference type="EC" id="2.5.1.3" evidence="9"/>
<proteinExistence type="inferred from homology"/>
<organism evidence="13 14">
    <name type="scientific">Sedimentibacter hydroxybenzoicus DSM 7310</name>
    <dbReference type="NCBI Taxonomy" id="1123245"/>
    <lineage>
        <taxon>Bacteria</taxon>
        <taxon>Bacillati</taxon>
        <taxon>Bacillota</taxon>
        <taxon>Tissierellia</taxon>
        <taxon>Sedimentibacter</taxon>
    </lineage>
</organism>
<dbReference type="EMBL" id="JACBNQ010000003">
    <property type="protein sequence ID" value="NYB73591.1"/>
    <property type="molecule type" value="Genomic_DNA"/>
</dbReference>
<feature type="binding site" evidence="9">
    <location>
        <position position="92"/>
    </location>
    <ligand>
        <name>Mg(2+)</name>
        <dbReference type="ChEBI" id="CHEBI:18420"/>
    </ligand>
</feature>
<keyword evidence="4 9" id="KW-0460">Magnesium</keyword>
<evidence type="ECO:0000313" key="13">
    <source>
        <dbReference type="EMBL" id="NYB73591.1"/>
    </source>
</evidence>
<dbReference type="GO" id="GO:0009229">
    <property type="term" value="P:thiamine diphosphate biosynthetic process"/>
    <property type="evidence" value="ECO:0007669"/>
    <property type="project" value="UniProtKB-UniRule"/>
</dbReference>
<dbReference type="Gene3D" id="3.20.20.70">
    <property type="entry name" value="Aldolase class I"/>
    <property type="match status" value="1"/>
</dbReference>
<dbReference type="GO" id="GO:0009228">
    <property type="term" value="P:thiamine biosynthetic process"/>
    <property type="evidence" value="ECO:0007669"/>
    <property type="project" value="UniProtKB-KW"/>
</dbReference>
<dbReference type="InterPro" id="IPR036206">
    <property type="entry name" value="ThiamineP_synth_sf"/>
</dbReference>
<feature type="binding site" evidence="9">
    <location>
        <position position="167"/>
    </location>
    <ligand>
        <name>2-[(2R,5Z)-2-carboxy-4-methylthiazol-5(2H)-ylidene]ethyl phosphate</name>
        <dbReference type="ChEBI" id="CHEBI:62899"/>
    </ligand>
</feature>
<dbReference type="FunFam" id="3.20.20.70:FF:000096">
    <property type="entry name" value="Thiamine-phosphate synthase"/>
    <property type="match status" value="1"/>
</dbReference>
<evidence type="ECO:0000256" key="3">
    <source>
        <dbReference type="ARBA" id="ARBA00022723"/>
    </source>
</evidence>
<feature type="domain" description="Thiamine phosphate synthase/TenI" evidence="12">
    <location>
        <begin position="10"/>
        <end position="190"/>
    </location>
</feature>
<keyword evidence="14" id="KW-1185">Reference proteome</keyword>
<feature type="binding site" evidence="9">
    <location>
        <position position="72"/>
    </location>
    <ligand>
        <name>4-amino-2-methyl-5-(diphosphooxymethyl)pyrimidine</name>
        <dbReference type="ChEBI" id="CHEBI:57841"/>
    </ligand>
</feature>
<comment type="catalytic activity">
    <reaction evidence="7 9 10">
        <text>2-(2-carboxy-4-methylthiazol-5-yl)ethyl phosphate + 4-amino-2-methyl-5-(diphosphooxymethyl)pyrimidine + 2 H(+) = thiamine phosphate + CO2 + diphosphate</text>
        <dbReference type="Rhea" id="RHEA:47848"/>
        <dbReference type="ChEBI" id="CHEBI:15378"/>
        <dbReference type="ChEBI" id="CHEBI:16526"/>
        <dbReference type="ChEBI" id="CHEBI:33019"/>
        <dbReference type="ChEBI" id="CHEBI:37575"/>
        <dbReference type="ChEBI" id="CHEBI:57841"/>
        <dbReference type="ChEBI" id="CHEBI:62890"/>
        <dbReference type="EC" id="2.5.1.3"/>
    </reaction>
</comment>
<dbReference type="GO" id="GO:0000287">
    <property type="term" value="F:magnesium ion binding"/>
    <property type="evidence" value="ECO:0007669"/>
    <property type="project" value="UniProtKB-UniRule"/>
</dbReference>
<feature type="binding site" evidence="9">
    <location>
        <position position="140"/>
    </location>
    <ligand>
        <name>4-amino-2-methyl-5-(diphosphooxymethyl)pyrimidine</name>
        <dbReference type="ChEBI" id="CHEBI:57841"/>
    </ligand>
</feature>
<feature type="binding site" evidence="9">
    <location>
        <begin position="40"/>
        <end position="44"/>
    </location>
    <ligand>
        <name>4-amino-2-methyl-5-(diphosphooxymethyl)pyrimidine</name>
        <dbReference type="ChEBI" id="CHEBI:57841"/>
    </ligand>
</feature>
<comment type="catalytic activity">
    <reaction evidence="8 9 10">
        <text>2-[(2R,5Z)-2-carboxy-4-methylthiazol-5(2H)-ylidene]ethyl phosphate + 4-amino-2-methyl-5-(diphosphooxymethyl)pyrimidine + 2 H(+) = thiamine phosphate + CO2 + diphosphate</text>
        <dbReference type="Rhea" id="RHEA:47844"/>
        <dbReference type="ChEBI" id="CHEBI:15378"/>
        <dbReference type="ChEBI" id="CHEBI:16526"/>
        <dbReference type="ChEBI" id="CHEBI:33019"/>
        <dbReference type="ChEBI" id="CHEBI:37575"/>
        <dbReference type="ChEBI" id="CHEBI:57841"/>
        <dbReference type="ChEBI" id="CHEBI:62899"/>
        <dbReference type="EC" id="2.5.1.3"/>
    </reaction>
</comment>
<name>A0A974BIM6_SEDHY</name>
<evidence type="ECO:0000256" key="8">
    <source>
        <dbReference type="ARBA" id="ARBA00047883"/>
    </source>
</evidence>
<dbReference type="GO" id="GO:0005737">
    <property type="term" value="C:cytoplasm"/>
    <property type="evidence" value="ECO:0007669"/>
    <property type="project" value="TreeGrafter"/>
</dbReference>
<feature type="binding site" evidence="9">
    <location>
        <begin position="187"/>
        <end position="188"/>
    </location>
    <ligand>
        <name>2-[(2R,5Z)-2-carboxy-4-methylthiazol-5(2H)-ylidene]ethyl phosphate</name>
        <dbReference type="ChEBI" id="CHEBI:62899"/>
    </ligand>
</feature>
<dbReference type="GO" id="GO:0004789">
    <property type="term" value="F:thiamine-phosphate diphosphorylase activity"/>
    <property type="evidence" value="ECO:0007669"/>
    <property type="project" value="UniProtKB-UniRule"/>
</dbReference>
<evidence type="ECO:0000256" key="11">
    <source>
        <dbReference type="RuleBase" id="RU004253"/>
    </source>
</evidence>
<dbReference type="HAMAP" id="MF_00097">
    <property type="entry name" value="TMP_synthase"/>
    <property type="match status" value="1"/>
</dbReference>
<dbReference type="Pfam" id="PF02581">
    <property type="entry name" value="TMP-TENI"/>
    <property type="match status" value="1"/>
</dbReference>
<keyword evidence="3 9" id="KW-0479">Metal-binding</keyword>
<evidence type="ECO:0000256" key="2">
    <source>
        <dbReference type="ARBA" id="ARBA00022679"/>
    </source>
</evidence>
<dbReference type="AlphaFoldDB" id="A0A974BIM6"/>
<dbReference type="PANTHER" id="PTHR20857:SF15">
    <property type="entry name" value="THIAMINE-PHOSPHATE SYNTHASE"/>
    <property type="match status" value="1"/>
</dbReference>
<evidence type="ECO:0000256" key="6">
    <source>
        <dbReference type="ARBA" id="ARBA00047334"/>
    </source>
</evidence>
<dbReference type="SUPFAM" id="SSF51391">
    <property type="entry name" value="Thiamin phosphate synthase"/>
    <property type="match status" value="1"/>
</dbReference>
<dbReference type="InterPro" id="IPR034291">
    <property type="entry name" value="TMP_synthase"/>
</dbReference>
<comment type="caution">
    <text evidence="13">The sequence shown here is derived from an EMBL/GenBank/DDBJ whole genome shotgun (WGS) entry which is preliminary data.</text>
</comment>
<dbReference type="InterPro" id="IPR013785">
    <property type="entry name" value="Aldolase_TIM"/>
</dbReference>
<comment type="cofactor">
    <cofactor evidence="9">
        <name>Mg(2+)</name>
        <dbReference type="ChEBI" id="CHEBI:18420"/>
    </cofactor>
    <text evidence="9">Binds 1 Mg(2+) ion per subunit.</text>
</comment>
<reference evidence="13" key="1">
    <citation type="submission" date="2020-07" db="EMBL/GenBank/DDBJ databases">
        <title>Genomic analysis of a strain of Sedimentibacter Hydroxybenzoicus DSM7310.</title>
        <authorList>
            <person name="Ma S."/>
        </authorList>
    </citation>
    <scope>NUCLEOTIDE SEQUENCE</scope>
    <source>
        <strain evidence="13">DSM 7310</strain>
    </source>
</reference>
<feature type="binding site" evidence="9">
    <location>
        <position position="73"/>
    </location>
    <ligand>
        <name>Mg(2+)</name>
        <dbReference type="ChEBI" id="CHEBI:18420"/>
    </ligand>
</feature>
<keyword evidence="2 9" id="KW-0808">Transferase</keyword>
<dbReference type="RefSeq" id="WP_179237278.1">
    <property type="nucleotide sequence ID" value="NZ_JACBNQ010000003.1"/>
</dbReference>
<comment type="pathway">
    <text evidence="1 9 11">Cofactor biosynthesis; thiamine diphosphate biosynthesis; thiamine phosphate from 4-amino-2-methyl-5-diphosphomethylpyrimidine and 4-methyl-5-(2-phosphoethyl)-thiazole: step 1/1.</text>
</comment>
<accession>A0A974BIM6</accession>
<feature type="binding site" evidence="9">
    <location>
        <begin position="137"/>
        <end position="139"/>
    </location>
    <ligand>
        <name>2-[(2R,5Z)-2-carboxy-4-methylthiazol-5(2H)-ylidene]ethyl phosphate</name>
        <dbReference type="ChEBI" id="CHEBI:62899"/>
    </ligand>
</feature>
<comment type="similarity">
    <text evidence="9 10">Belongs to the thiamine-phosphate synthase family.</text>
</comment>
<evidence type="ECO:0000256" key="4">
    <source>
        <dbReference type="ARBA" id="ARBA00022842"/>
    </source>
</evidence>
<dbReference type="CDD" id="cd00564">
    <property type="entry name" value="TMP_TenI"/>
    <property type="match status" value="1"/>
</dbReference>
<evidence type="ECO:0000256" key="9">
    <source>
        <dbReference type="HAMAP-Rule" id="MF_00097"/>
    </source>
</evidence>